<dbReference type="Proteomes" id="UP000234366">
    <property type="component" value="Chromosome"/>
</dbReference>
<dbReference type="InterPro" id="IPR018597">
    <property type="entry name" value="Phage_Tuc2009_YjcQ"/>
</dbReference>
<proteinExistence type="predicted"/>
<evidence type="ECO:0000313" key="1">
    <source>
        <dbReference type="EMBL" id="AUJ78105.1"/>
    </source>
</evidence>
<keyword evidence="2" id="KW-1185">Reference proteome</keyword>
<evidence type="ECO:0008006" key="3">
    <source>
        <dbReference type="Google" id="ProtNLM"/>
    </source>
</evidence>
<evidence type="ECO:0000313" key="2">
    <source>
        <dbReference type="Proteomes" id="UP000234366"/>
    </source>
</evidence>
<dbReference type="AlphaFoldDB" id="A0AAI8HQ90"/>
<dbReference type="Pfam" id="PF09639">
    <property type="entry name" value="YjcQ"/>
    <property type="match status" value="1"/>
</dbReference>
<dbReference type="EMBL" id="CP025001">
    <property type="protein sequence ID" value="AUJ78105.1"/>
    <property type="molecule type" value="Genomic_DNA"/>
</dbReference>
<dbReference type="SUPFAM" id="SSF46785">
    <property type="entry name" value="Winged helix' DNA-binding domain"/>
    <property type="match status" value="1"/>
</dbReference>
<dbReference type="InterPro" id="IPR036388">
    <property type="entry name" value="WH-like_DNA-bd_sf"/>
</dbReference>
<protein>
    <recommendedName>
        <fullName evidence="3">YjcQ protein</fullName>
    </recommendedName>
</protein>
<accession>A0AAI8HQ90</accession>
<dbReference type="InterPro" id="IPR036390">
    <property type="entry name" value="WH_DNA-bd_sf"/>
</dbReference>
<dbReference type="KEGG" id="bsia:CWD84_15315"/>
<gene>
    <name evidence="1" type="ORF">CWD84_15315</name>
</gene>
<dbReference type="Gene3D" id="1.10.10.10">
    <property type="entry name" value="Winged helix-like DNA-binding domain superfamily/Winged helix DNA-binding domain"/>
    <property type="match status" value="1"/>
</dbReference>
<organism evidence="1 2">
    <name type="scientific">Bacillus siamensis</name>
    <dbReference type="NCBI Taxonomy" id="659243"/>
    <lineage>
        <taxon>Bacteria</taxon>
        <taxon>Bacillati</taxon>
        <taxon>Bacillota</taxon>
        <taxon>Bacilli</taxon>
        <taxon>Bacillales</taxon>
        <taxon>Bacillaceae</taxon>
        <taxon>Bacillus</taxon>
        <taxon>Bacillus amyloliquefaciens group</taxon>
    </lineage>
</organism>
<dbReference type="RefSeq" id="WP_060963048.1">
    <property type="nucleotide sequence ID" value="NZ_CP025001.1"/>
</dbReference>
<sequence length="94" mass="11319">MDKEKLRYAIAKEIYEGNTPLTEKDFEVSEDQFDEAVNFLKREEYLIGVFYSDNRPHLYKIGPELTEKGENFLKENGAWYKTYKTIKEIRDWIK</sequence>
<name>A0AAI8HQ90_9BACI</name>
<reference evidence="1 2" key="1">
    <citation type="submission" date="2017-11" db="EMBL/GenBank/DDBJ databases">
        <title>Genome sequence and genome mining of multiple bioactive secondary metabolites from a deep sea-derived Bacillus siamensis SCSIO 05746.</title>
        <authorList>
            <person name="Pan H.-Q."/>
            <person name="Ju J.-H."/>
        </authorList>
    </citation>
    <scope>NUCLEOTIDE SEQUENCE [LARGE SCALE GENOMIC DNA]</scope>
    <source>
        <strain evidence="1 2">SCSIO 05746</strain>
    </source>
</reference>